<dbReference type="RefSeq" id="WP_058124743.1">
    <property type="nucleotide sequence ID" value="NZ_CYRX01000033.1"/>
</dbReference>
<name>A0A0P1F4I3_9RHOB</name>
<keyword evidence="3 5" id="KW-0560">Oxidoreductase</keyword>
<dbReference type="EMBL" id="CYRX01000033">
    <property type="protein sequence ID" value="CUH62280.1"/>
    <property type="molecule type" value="Genomic_DNA"/>
</dbReference>
<dbReference type="GO" id="GO:0034599">
    <property type="term" value="P:cellular response to oxidative stress"/>
    <property type="evidence" value="ECO:0007669"/>
    <property type="project" value="TreeGrafter"/>
</dbReference>
<dbReference type="PROSITE" id="PS51355">
    <property type="entry name" value="GLUTATHIONE_PEROXID_3"/>
    <property type="match status" value="1"/>
</dbReference>
<dbReference type="PIRSF" id="PIRSF000303">
    <property type="entry name" value="Glutathion_perox"/>
    <property type="match status" value="1"/>
</dbReference>
<evidence type="ECO:0000256" key="4">
    <source>
        <dbReference type="PIRSR" id="PIRSR000303-1"/>
    </source>
</evidence>
<accession>A0A0P1F4I3</accession>
<dbReference type="CDD" id="cd00340">
    <property type="entry name" value="GSH_Peroxidase"/>
    <property type="match status" value="1"/>
</dbReference>
<comment type="similarity">
    <text evidence="1 5">Belongs to the glutathione peroxidase family.</text>
</comment>
<dbReference type="STRING" id="266809.PM03_03335"/>
<dbReference type="AlphaFoldDB" id="A0A0P1F4I3"/>
<dbReference type="PRINTS" id="PR01011">
    <property type="entry name" value="GLUTPROXDASE"/>
</dbReference>
<feature type="active site" evidence="4">
    <location>
        <position position="52"/>
    </location>
</feature>
<dbReference type="Proteomes" id="UP000051298">
    <property type="component" value="Unassembled WGS sequence"/>
</dbReference>
<dbReference type="InterPro" id="IPR036249">
    <property type="entry name" value="Thioredoxin-like_sf"/>
</dbReference>
<evidence type="ECO:0000259" key="7">
    <source>
        <dbReference type="PROSITE" id="PS51352"/>
    </source>
</evidence>
<keyword evidence="6" id="KW-0732">Signal</keyword>
<dbReference type="SUPFAM" id="SSF52833">
    <property type="entry name" value="Thioredoxin-like"/>
    <property type="match status" value="1"/>
</dbReference>
<dbReference type="Gene3D" id="3.40.30.10">
    <property type="entry name" value="Glutaredoxin"/>
    <property type="match status" value="1"/>
</dbReference>
<feature type="domain" description="Thioredoxin" evidence="7">
    <location>
        <begin position="14"/>
        <end position="171"/>
    </location>
</feature>
<keyword evidence="2 5" id="KW-0575">Peroxidase</keyword>
<evidence type="ECO:0000256" key="3">
    <source>
        <dbReference type="ARBA" id="ARBA00023002"/>
    </source>
</evidence>
<evidence type="ECO:0000256" key="2">
    <source>
        <dbReference type="ARBA" id="ARBA00022559"/>
    </source>
</evidence>
<evidence type="ECO:0000313" key="8">
    <source>
        <dbReference type="EMBL" id="CUH62280.1"/>
    </source>
</evidence>
<dbReference type="Pfam" id="PF00255">
    <property type="entry name" value="GSHPx"/>
    <property type="match status" value="1"/>
</dbReference>
<sequence length="172" mass="18958">MVRLRHFIYALLSAVLCGPAAAFTFTGIEGDTIDLDAFRGQPVLVVNTASRCGFTPQLEALQALHEELGPKGLIVLAVPSNDFNQELATASQVQEFCEVQYGLTLPMTDITRIRGPQAHPFYRWLAGQGAVPKWNFNKALIGPDGDLISFHPSRVRPDSQKLLREIKALMPE</sequence>
<dbReference type="PROSITE" id="PS00460">
    <property type="entry name" value="GLUTATHIONE_PEROXID_1"/>
    <property type="match status" value="1"/>
</dbReference>
<protein>
    <recommendedName>
        <fullName evidence="5">Glutathione peroxidase</fullName>
    </recommendedName>
</protein>
<dbReference type="PANTHER" id="PTHR11592:SF78">
    <property type="entry name" value="GLUTATHIONE PEROXIDASE"/>
    <property type="match status" value="1"/>
</dbReference>
<reference evidence="8 9" key="1">
    <citation type="submission" date="2015-09" db="EMBL/GenBank/DDBJ databases">
        <authorList>
            <consortium name="Swine Surveillance"/>
        </authorList>
    </citation>
    <scope>NUCLEOTIDE SEQUENCE [LARGE SCALE GENOMIC DNA]</scope>
    <source>
        <strain evidence="8 9">CECT 5294</strain>
    </source>
</reference>
<dbReference type="InterPro" id="IPR029759">
    <property type="entry name" value="GPX_AS"/>
</dbReference>
<evidence type="ECO:0000313" key="9">
    <source>
        <dbReference type="Proteomes" id="UP000051298"/>
    </source>
</evidence>
<organism evidence="8 9">
    <name type="scientific">Thalassobacter stenotrophicus</name>
    <dbReference type="NCBI Taxonomy" id="266809"/>
    <lineage>
        <taxon>Bacteria</taxon>
        <taxon>Pseudomonadati</taxon>
        <taxon>Pseudomonadota</taxon>
        <taxon>Alphaproteobacteria</taxon>
        <taxon>Rhodobacterales</taxon>
        <taxon>Roseobacteraceae</taxon>
        <taxon>Thalassobacter</taxon>
    </lineage>
</organism>
<proteinExistence type="inferred from homology"/>
<dbReference type="eggNOG" id="COG0386">
    <property type="taxonomic scope" value="Bacteria"/>
</dbReference>
<evidence type="ECO:0000256" key="5">
    <source>
        <dbReference type="RuleBase" id="RU000499"/>
    </source>
</evidence>
<feature type="signal peptide" evidence="6">
    <location>
        <begin position="1"/>
        <end position="22"/>
    </location>
</feature>
<gene>
    <name evidence="8" type="primary">bsaA</name>
    <name evidence="8" type="ORF">THS5294_03594</name>
</gene>
<evidence type="ECO:0000256" key="6">
    <source>
        <dbReference type="SAM" id="SignalP"/>
    </source>
</evidence>
<dbReference type="InterPro" id="IPR000889">
    <property type="entry name" value="Glutathione_peroxidase"/>
</dbReference>
<evidence type="ECO:0000256" key="1">
    <source>
        <dbReference type="ARBA" id="ARBA00006926"/>
    </source>
</evidence>
<dbReference type="PROSITE" id="PS51352">
    <property type="entry name" value="THIOREDOXIN_2"/>
    <property type="match status" value="1"/>
</dbReference>
<dbReference type="PANTHER" id="PTHR11592">
    <property type="entry name" value="GLUTATHIONE PEROXIDASE"/>
    <property type="match status" value="1"/>
</dbReference>
<dbReference type="GO" id="GO:0004601">
    <property type="term" value="F:peroxidase activity"/>
    <property type="evidence" value="ECO:0007669"/>
    <property type="project" value="UniProtKB-KW"/>
</dbReference>
<dbReference type="InterPro" id="IPR013766">
    <property type="entry name" value="Thioredoxin_domain"/>
</dbReference>
<feature type="chain" id="PRO_5006062269" description="Glutathione peroxidase" evidence="6">
    <location>
        <begin position="23"/>
        <end position="172"/>
    </location>
</feature>